<reference evidence="1 2" key="1">
    <citation type="journal article" date="2020" name="bioRxiv">
        <title>Whole genome comparisons of ergot fungi reveals the divergence and evolution of species within the genus Claviceps are the result of varying mechanisms driving genome evolution and host range expansion.</title>
        <authorList>
            <person name="Wyka S.A."/>
            <person name="Mondo S.J."/>
            <person name="Liu M."/>
            <person name="Dettman J."/>
            <person name="Nalam V."/>
            <person name="Broders K.D."/>
        </authorList>
    </citation>
    <scope>NUCLEOTIDE SEQUENCE [LARGE SCALE GENOMIC DNA]</scope>
    <source>
        <strain evidence="1 2">LM583</strain>
    </source>
</reference>
<proteinExistence type="predicted"/>
<organism evidence="1 2">
    <name type="scientific">Claviceps arundinis</name>
    <dbReference type="NCBI Taxonomy" id="1623583"/>
    <lineage>
        <taxon>Eukaryota</taxon>
        <taxon>Fungi</taxon>
        <taxon>Dikarya</taxon>
        <taxon>Ascomycota</taxon>
        <taxon>Pezizomycotina</taxon>
        <taxon>Sordariomycetes</taxon>
        <taxon>Hypocreomycetidae</taxon>
        <taxon>Hypocreales</taxon>
        <taxon>Clavicipitaceae</taxon>
        <taxon>Claviceps</taxon>
    </lineage>
</organism>
<comment type="caution">
    <text evidence="1">The sequence shown here is derived from an EMBL/GenBank/DDBJ whole genome shotgun (WGS) entry which is preliminary data.</text>
</comment>
<accession>A0ABQ7PLD5</accession>
<evidence type="ECO:0000313" key="1">
    <source>
        <dbReference type="EMBL" id="KAG5967034.1"/>
    </source>
</evidence>
<protein>
    <submittedName>
        <fullName evidence="1">Uncharacterized protein</fullName>
    </submittedName>
</protein>
<dbReference type="EMBL" id="SRPR01000015">
    <property type="protein sequence ID" value="KAG5967034.1"/>
    <property type="molecule type" value="Genomic_DNA"/>
</dbReference>
<keyword evidence="2" id="KW-1185">Reference proteome</keyword>
<sequence length="318" mass="36677">MSSLPLGGSANMMYCTGDASQAQIHHPHDRDDIACFEVGGLYRILRRTPWTPNKPDYLVLYDPDGRNRGFITSRRAKPGIFETLAQATYVYCRVRRRASRWHSLDRGNNSSLECLRGTVDWWTTEEEEKAWISTASGSEEEDWISTASGSEEEDYSEFTGYSDHWLGGDKHAFERRDPIRNQKLQELKPSTIQIHPLYRMAQSEILEIVYVTDDYDTAVCFNLGECYGLEYREPSTPGVPTGISLTRSNIHSGWIRERYRGIVEASVSAGRLVKVRVVSIGRSWSRYDHTLQRRRVWQIGKVSYWTEEDSEDERDDEL</sequence>
<evidence type="ECO:0000313" key="2">
    <source>
        <dbReference type="Proteomes" id="UP000742024"/>
    </source>
</evidence>
<gene>
    <name evidence="1" type="ORF">E4U57_001363</name>
</gene>
<name>A0ABQ7PLD5_9HYPO</name>
<dbReference type="Proteomes" id="UP000742024">
    <property type="component" value="Unassembled WGS sequence"/>
</dbReference>